<dbReference type="PANTHER" id="PTHR43791">
    <property type="entry name" value="PERMEASE-RELATED"/>
    <property type="match status" value="1"/>
</dbReference>
<evidence type="ECO:0000256" key="6">
    <source>
        <dbReference type="SAM" id="Phobius"/>
    </source>
</evidence>
<dbReference type="SUPFAM" id="SSF103473">
    <property type="entry name" value="MFS general substrate transporter"/>
    <property type="match status" value="1"/>
</dbReference>
<feature type="transmembrane region" description="Helical" evidence="6">
    <location>
        <begin position="404"/>
        <end position="425"/>
    </location>
</feature>
<gene>
    <name evidence="8" type="ORF">PISMIDRAFT_72930</name>
</gene>
<keyword evidence="3 6" id="KW-0812">Transmembrane</keyword>
<feature type="transmembrane region" description="Helical" evidence="6">
    <location>
        <begin position="372"/>
        <end position="392"/>
    </location>
</feature>
<dbReference type="Pfam" id="PF07690">
    <property type="entry name" value="MFS_1"/>
    <property type="match status" value="1"/>
</dbReference>
<evidence type="ECO:0000256" key="4">
    <source>
        <dbReference type="ARBA" id="ARBA00022989"/>
    </source>
</evidence>
<reference evidence="9" key="2">
    <citation type="submission" date="2015-01" db="EMBL/GenBank/DDBJ databases">
        <title>Evolutionary Origins and Diversification of the Mycorrhizal Mutualists.</title>
        <authorList>
            <consortium name="DOE Joint Genome Institute"/>
            <consortium name="Mycorrhizal Genomics Consortium"/>
            <person name="Kohler A."/>
            <person name="Kuo A."/>
            <person name="Nagy L.G."/>
            <person name="Floudas D."/>
            <person name="Copeland A."/>
            <person name="Barry K.W."/>
            <person name="Cichocki N."/>
            <person name="Veneault-Fourrey C."/>
            <person name="LaButti K."/>
            <person name="Lindquist E.A."/>
            <person name="Lipzen A."/>
            <person name="Lundell T."/>
            <person name="Morin E."/>
            <person name="Murat C."/>
            <person name="Riley R."/>
            <person name="Ohm R."/>
            <person name="Sun H."/>
            <person name="Tunlid A."/>
            <person name="Henrissat B."/>
            <person name="Grigoriev I.V."/>
            <person name="Hibbett D.S."/>
            <person name="Martin F."/>
        </authorList>
    </citation>
    <scope>NUCLEOTIDE SEQUENCE [LARGE SCALE GENOMIC DNA]</scope>
    <source>
        <strain evidence="9">441</strain>
    </source>
</reference>
<dbReference type="Proteomes" id="UP000054018">
    <property type="component" value="Unassembled WGS sequence"/>
</dbReference>
<proteinExistence type="predicted"/>
<feature type="transmembrane region" description="Helical" evidence="6">
    <location>
        <begin position="112"/>
        <end position="135"/>
    </location>
</feature>
<dbReference type="STRING" id="765257.A0A0C9ZJ72"/>
<dbReference type="InterPro" id="IPR020846">
    <property type="entry name" value="MFS_dom"/>
</dbReference>
<dbReference type="InterPro" id="IPR036259">
    <property type="entry name" value="MFS_trans_sf"/>
</dbReference>
<feature type="transmembrane region" description="Helical" evidence="6">
    <location>
        <begin position="147"/>
        <end position="168"/>
    </location>
</feature>
<evidence type="ECO:0000259" key="7">
    <source>
        <dbReference type="PROSITE" id="PS50850"/>
    </source>
</evidence>
<keyword evidence="5 6" id="KW-0472">Membrane</keyword>
<feature type="transmembrane region" description="Helical" evidence="6">
    <location>
        <begin position="17"/>
        <end position="36"/>
    </location>
</feature>
<keyword evidence="4 6" id="KW-1133">Transmembrane helix</keyword>
<keyword evidence="2" id="KW-0813">Transport</keyword>
<dbReference type="GO" id="GO:0022857">
    <property type="term" value="F:transmembrane transporter activity"/>
    <property type="evidence" value="ECO:0007669"/>
    <property type="project" value="InterPro"/>
</dbReference>
<name>A0A0C9ZJ72_9AGAM</name>
<evidence type="ECO:0000256" key="5">
    <source>
        <dbReference type="ARBA" id="ARBA00023136"/>
    </source>
</evidence>
<feature type="transmembrane region" description="Helical" evidence="6">
    <location>
        <begin position="248"/>
        <end position="268"/>
    </location>
</feature>
<evidence type="ECO:0000256" key="1">
    <source>
        <dbReference type="ARBA" id="ARBA00004141"/>
    </source>
</evidence>
<dbReference type="GO" id="GO:0016020">
    <property type="term" value="C:membrane"/>
    <property type="evidence" value="ECO:0007669"/>
    <property type="project" value="UniProtKB-SubCell"/>
</dbReference>
<accession>A0A0C9ZJ72</accession>
<feature type="domain" description="Major facilitator superfamily (MFS) profile" evidence="7">
    <location>
        <begin position="17"/>
        <end position="432"/>
    </location>
</feature>
<dbReference type="HOGENOM" id="CLU_001265_0_1_1"/>
<feature type="transmembrane region" description="Helical" evidence="6">
    <location>
        <begin position="312"/>
        <end position="328"/>
    </location>
</feature>
<evidence type="ECO:0000313" key="9">
    <source>
        <dbReference type="Proteomes" id="UP000054018"/>
    </source>
</evidence>
<keyword evidence="9" id="KW-1185">Reference proteome</keyword>
<dbReference type="Gene3D" id="1.20.1250.20">
    <property type="entry name" value="MFS general substrate transporter like domains"/>
    <property type="match status" value="2"/>
</dbReference>
<feature type="transmembrane region" description="Helical" evidence="6">
    <location>
        <begin position="180"/>
        <end position="203"/>
    </location>
</feature>
<protein>
    <submittedName>
        <fullName evidence="8">Unplaced genomic scaffold scaffold_54, whole genome shotgun sequence</fullName>
    </submittedName>
</protein>
<dbReference type="PANTHER" id="PTHR43791:SF18">
    <property type="entry name" value="NICOTINIC ACID TRANSPORTER TNA1, PUTATIVE (AFU_ORTHOLOGUE AFUA_3G03820)-RELATED"/>
    <property type="match status" value="1"/>
</dbReference>
<dbReference type="InterPro" id="IPR011701">
    <property type="entry name" value="MFS"/>
</dbReference>
<evidence type="ECO:0000256" key="3">
    <source>
        <dbReference type="ARBA" id="ARBA00022692"/>
    </source>
</evidence>
<sequence>LTPKEESQLWFKVDLRLMPIIALMYLLCFMDRGTFFTRNAKLDGLTTQLKLDGNQYNIALVNFILHSTSFRLHLNVGLQAMRPLLQRWLPGTMILWGLIMMLMGFVKNYPQLAGVRFCLGIAESGYYSGVTYYLTMWYPKYMLQRRFAIFLGAATSAGAFSGILAYGINFMNGDDGYLGWSWIFIIEGVATVVVGCVALLIMVDYPSTAKFLTPNEQQCIIQRREFSEVDEKDDVAAEVLAALVDWQVWAMSIVQMSITVPLYGITYFLPTIINNFGYSISASQLLSAPPYVFGVIVLLVVAYFSDKMQLRSPFIFASQTIAVVGFIINITDAPNGVKYFGTYLCVAGPYTGGAGSIIWLANNLEGKCKRAIGMAIVICMGNLGGAIASNIFRSQDAPRYLLGLGIEIMFLAMGMIAVPIIALTYRRMNARKDTLERQVEVDAGEVLGAEKRSFRYTL</sequence>
<dbReference type="EMBL" id="KN833738">
    <property type="protein sequence ID" value="KIK22512.1"/>
    <property type="molecule type" value="Genomic_DNA"/>
</dbReference>
<evidence type="ECO:0000313" key="8">
    <source>
        <dbReference type="EMBL" id="KIK22512.1"/>
    </source>
</evidence>
<feature type="transmembrane region" description="Helical" evidence="6">
    <location>
        <begin position="288"/>
        <end position="305"/>
    </location>
</feature>
<reference evidence="8 9" key="1">
    <citation type="submission" date="2014-04" db="EMBL/GenBank/DDBJ databases">
        <authorList>
            <consortium name="DOE Joint Genome Institute"/>
            <person name="Kuo A."/>
            <person name="Kohler A."/>
            <person name="Costa M.D."/>
            <person name="Nagy L.G."/>
            <person name="Floudas D."/>
            <person name="Copeland A."/>
            <person name="Barry K.W."/>
            <person name="Cichocki N."/>
            <person name="Veneault-Fourrey C."/>
            <person name="LaButti K."/>
            <person name="Lindquist E.A."/>
            <person name="Lipzen A."/>
            <person name="Lundell T."/>
            <person name="Morin E."/>
            <person name="Murat C."/>
            <person name="Sun H."/>
            <person name="Tunlid A."/>
            <person name="Henrissat B."/>
            <person name="Grigoriev I.V."/>
            <person name="Hibbett D.S."/>
            <person name="Martin F."/>
            <person name="Nordberg H.P."/>
            <person name="Cantor M.N."/>
            <person name="Hua S.X."/>
        </authorList>
    </citation>
    <scope>NUCLEOTIDE SEQUENCE [LARGE SCALE GENOMIC DNA]</scope>
    <source>
        <strain evidence="8 9">441</strain>
    </source>
</reference>
<feature type="transmembrane region" description="Helical" evidence="6">
    <location>
        <begin position="88"/>
        <end position="106"/>
    </location>
</feature>
<dbReference type="PROSITE" id="PS50850">
    <property type="entry name" value="MFS"/>
    <property type="match status" value="1"/>
</dbReference>
<dbReference type="OrthoDB" id="2985014at2759"/>
<feature type="non-terminal residue" evidence="8">
    <location>
        <position position="458"/>
    </location>
</feature>
<dbReference type="FunFam" id="1.20.1250.20:FF:000068">
    <property type="entry name" value="MFS general substrate transporter"/>
    <property type="match status" value="1"/>
</dbReference>
<dbReference type="AlphaFoldDB" id="A0A0C9ZJ72"/>
<organism evidence="8 9">
    <name type="scientific">Pisolithus microcarpus 441</name>
    <dbReference type="NCBI Taxonomy" id="765257"/>
    <lineage>
        <taxon>Eukaryota</taxon>
        <taxon>Fungi</taxon>
        <taxon>Dikarya</taxon>
        <taxon>Basidiomycota</taxon>
        <taxon>Agaricomycotina</taxon>
        <taxon>Agaricomycetes</taxon>
        <taxon>Agaricomycetidae</taxon>
        <taxon>Boletales</taxon>
        <taxon>Sclerodermatineae</taxon>
        <taxon>Pisolithaceae</taxon>
        <taxon>Pisolithus</taxon>
    </lineage>
</organism>
<evidence type="ECO:0000256" key="2">
    <source>
        <dbReference type="ARBA" id="ARBA00022448"/>
    </source>
</evidence>
<feature type="non-terminal residue" evidence="8">
    <location>
        <position position="1"/>
    </location>
</feature>
<feature type="transmembrane region" description="Helical" evidence="6">
    <location>
        <begin position="340"/>
        <end position="360"/>
    </location>
</feature>
<comment type="subcellular location">
    <subcellularLocation>
        <location evidence="1">Membrane</location>
        <topology evidence="1">Multi-pass membrane protein</topology>
    </subcellularLocation>
</comment>